<proteinExistence type="inferred from homology"/>
<dbReference type="GO" id="GO:0003700">
    <property type="term" value="F:DNA-binding transcription factor activity"/>
    <property type="evidence" value="ECO:0007669"/>
    <property type="project" value="InterPro"/>
</dbReference>
<dbReference type="RefSeq" id="WP_179832300.1">
    <property type="nucleotide sequence ID" value="NZ_BMRD01000006.1"/>
</dbReference>
<evidence type="ECO:0000256" key="5">
    <source>
        <dbReference type="SAM" id="MobiDB-lite"/>
    </source>
</evidence>
<gene>
    <name evidence="7" type="ORF">BJ999_001122</name>
</gene>
<keyword evidence="8" id="KW-1185">Reference proteome</keyword>
<dbReference type="PRINTS" id="PR00039">
    <property type="entry name" value="HTHLYSR"/>
</dbReference>
<dbReference type="PANTHER" id="PTHR30346">
    <property type="entry name" value="TRANSCRIPTIONAL DUAL REGULATOR HCAR-RELATED"/>
    <property type="match status" value="1"/>
</dbReference>
<comment type="caution">
    <text evidence="7">The sequence shown here is derived from an EMBL/GenBank/DDBJ whole genome shotgun (WGS) entry which is preliminary data.</text>
</comment>
<reference evidence="7 8" key="1">
    <citation type="submission" date="2020-07" db="EMBL/GenBank/DDBJ databases">
        <title>Sequencing the genomes of 1000 actinobacteria strains.</title>
        <authorList>
            <person name="Klenk H.-P."/>
        </authorList>
    </citation>
    <scope>NUCLEOTIDE SEQUENCE [LARGE SCALE GENOMIC DNA]</scope>
    <source>
        <strain evidence="7 8">DSM 43461</strain>
    </source>
</reference>
<dbReference type="Pfam" id="PF00126">
    <property type="entry name" value="HTH_1"/>
    <property type="match status" value="1"/>
</dbReference>
<dbReference type="InterPro" id="IPR036388">
    <property type="entry name" value="WH-like_DNA-bd_sf"/>
</dbReference>
<protein>
    <submittedName>
        <fullName evidence="7">DNA-binding transcriptional LysR family regulator</fullName>
    </submittedName>
</protein>
<dbReference type="Proteomes" id="UP000591272">
    <property type="component" value="Unassembled WGS sequence"/>
</dbReference>
<organism evidence="7 8">
    <name type="scientific">Actinomadura citrea</name>
    <dbReference type="NCBI Taxonomy" id="46158"/>
    <lineage>
        <taxon>Bacteria</taxon>
        <taxon>Bacillati</taxon>
        <taxon>Actinomycetota</taxon>
        <taxon>Actinomycetes</taxon>
        <taxon>Streptosporangiales</taxon>
        <taxon>Thermomonosporaceae</taxon>
        <taxon>Actinomadura</taxon>
    </lineage>
</organism>
<dbReference type="Gene3D" id="1.10.10.10">
    <property type="entry name" value="Winged helix-like DNA-binding domain superfamily/Winged helix DNA-binding domain"/>
    <property type="match status" value="1"/>
</dbReference>
<accession>A0A7Y9G6K5</accession>
<evidence type="ECO:0000256" key="3">
    <source>
        <dbReference type="ARBA" id="ARBA00023125"/>
    </source>
</evidence>
<dbReference type="Gene3D" id="3.40.190.10">
    <property type="entry name" value="Periplasmic binding protein-like II"/>
    <property type="match status" value="2"/>
</dbReference>
<evidence type="ECO:0000259" key="6">
    <source>
        <dbReference type="PROSITE" id="PS50931"/>
    </source>
</evidence>
<evidence type="ECO:0000313" key="8">
    <source>
        <dbReference type="Proteomes" id="UP000591272"/>
    </source>
</evidence>
<dbReference type="EMBL" id="JACCBT010000001">
    <property type="protein sequence ID" value="NYE10826.1"/>
    <property type="molecule type" value="Genomic_DNA"/>
</dbReference>
<dbReference type="SUPFAM" id="SSF46785">
    <property type="entry name" value="Winged helix' DNA-binding domain"/>
    <property type="match status" value="1"/>
</dbReference>
<evidence type="ECO:0000256" key="1">
    <source>
        <dbReference type="ARBA" id="ARBA00009437"/>
    </source>
</evidence>
<dbReference type="PANTHER" id="PTHR30346:SF0">
    <property type="entry name" value="HCA OPERON TRANSCRIPTIONAL ACTIVATOR HCAR"/>
    <property type="match status" value="1"/>
</dbReference>
<dbReference type="InterPro" id="IPR036390">
    <property type="entry name" value="WH_DNA-bd_sf"/>
</dbReference>
<dbReference type="InterPro" id="IPR000847">
    <property type="entry name" value="LysR_HTH_N"/>
</dbReference>
<sequence length="317" mass="34912">MELDLGAVRAFLAVVDDGRFTEAADRLDMTQQAVSKRIAKLEAALGVPLLHRSRAGAKPTEDGAAFLPQARALISLADQATAMLRARRRALRIDVLGHNSAPIDLVRSFYETGDVEVDIVVSRGTGSRWTALTDGSIDAAFGRVTAPLPPGIKRIPAALEPIPILVGHRHRLAGHLNVPMNELSGLTAWMPGNTPESEWADYYRHLSAEFGIQIDTSGPVFGRDHIMEKVGASPDLITFGNKTQFPGHPDVIQIAVTAPTPAYPWSLMWHEANRHPHLPHFITHVEHRYRPHTPRSQWLPTPDRPRFPDGKRRGGRG</sequence>
<evidence type="ECO:0000313" key="7">
    <source>
        <dbReference type="EMBL" id="NYE10826.1"/>
    </source>
</evidence>
<dbReference type="SUPFAM" id="SSF53850">
    <property type="entry name" value="Periplasmic binding protein-like II"/>
    <property type="match status" value="1"/>
</dbReference>
<feature type="region of interest" description="Disordered" evidence="5">
    <location>
        <begin position="292"/>
        <end position="317"/>
    </location>
</feature>
<keyword evidence="4" id="KW-0804">Transcription</keyword>
<evidence type="ECO:0000256" key="2">
    <source>
        <dbReference type="ARBA" id="ARBA00023015"/>
    </source>
</evidence>
<dbReference type="GO" id="GO:0003677">
    <property type="term" value="F:DNA binding"/>
    <property type="evidence" value="ECO:0007669"/>
    <property type="project" value="UniProtKB-KW"/>
</dbReference>
<feature type="domain" description="HTH lysR-type" evidence="6">
    <location>
        <begin position="3"/>
        <end position="60"/>
    </location>
</feature>
<name>A0A7Y9G6K5_9ACTN</name>
<evidence type="ECO:0000256" key="4">
    <source>
        <dbReference type="ARBA" id="ARBA00023163"/>
    </source>
</evidence>
<dbReference type="FunFam" id="1.10.10.10:FF:000001">
    <property type="entry name" value="LysR family transcriptional regulator"/>
    <property type="match status" value="1"/>
</dbReference>
<keyword evidence="3 7" id="KW-0238">DNA-binding</keyword>
<dbReference type="PROSITE" id="PS50931">
    <property type="entry name" value="HTH_LYSR"/>
    <property type="match status" value="1"/>
</dbReference>
<feature type="compositionally biased region" description="Basic and acidic residues" evidence="5">
    <location>
        <begin position="303"/>
        <end position="317"/>
    </location>
</feature>
<comment type="similarity">
    <text evidence="1">Belongs to the LysR transcriptional regulatory family.</text>
</comment>
<dbReference type="AlphaFoldDB" id="A0A7Y9G6K5"/>
<keyword evidence="2" id="KW-0805">Transcription regulation</keyword>
<dbReference type="GO" id="GO:0032993">
    <property type="term" value="C:protein-DNA complex"/>
    <property type="evidence" value="ECO:0007669"/>
    <property type="project" value="TreeGrafter"/>
</dbReference>